<evidence type="ECO:0000256" key="3">
    <source>
        <dbReference type="ARBA" id="ARBA00023014"/>
    </source>
</evidence>
<protein>
    <recommendedName>
        <fullName evidence="4">NADH-ubiquinone oxidoreductase 51kDa subunit iron-sulphur binding domain-containing protein</fullName>
    </recommendedName>
</protein>
<feature type="domain" description="NADH-ubiquinone oxidoreductase 51kDa subunit iron-sulphur binding" evidence="4">
    <location>
        <begin position="114"/>
        <end position="159"/>
    </location>
</feature>
<dbReference type="GO" id="GO:0051539">
    <property type="term" value="F:4 iron, 4 sulfur cluster binding"/>
    <property type="evidence" value="ECO:0007669"/>
    <property type="project" value="InterPro"/>
</dbReference>
<evidence type="ECO:0000313" key="6">
    <source>
        <dbReference type="Proteomes" id="UP000228900"/>
    </source>
</evidence>
<reference evidence="6" key="1">
    <citation type="submission" date="2017-09" db="EMBL/GenBank/DDBJ databases">
        <title>Depth-based differentiation of microbial function through sediment-hosted aquifers and enrichment of novel symbionts in the deep terrestrial subsurface.</title>
        <authorList>
            <person name="Probst A.J."/>
            <person name="Ladd B."/>
            <person name="Jarett J.K."/>
            <person name="Geller-Mcgrath D.E."/>
            <person name="Sieber C.M.K."/>
            <person name="Emerson J.B."/>
            <person name="Anantharaman K."/>
            <person name="Thomas B.C."/>
            <person name="Malmstrom R."/>
            <person name="Stieglmeier M."/>
            <person name="Klingl A."/>
            <person name="Woyke T."/>
            <person name="Ryan C.M."/>
            <person name="Banfield J.F."/>
        </authorList>
    </citation>
    <scope>NUCLEOTIDE SEQUENCE [LARGE SCALE GENOMIC DNA]</scope>
</reference>
<dbReference type="SMART" id="SM00928">
    <property type="entry name" value="NADH_4Fe-4S"/>
    <property type="match status" value="1"/>
</dbReference>
<name>A0A2M6WP28_9BACT</name>
<accession>A0A2M6WP28</accession>
<evidence type="ECO:0000259" key="4">
    <source>
        <dbReference type="SMART" id="SM00928"/>
    </source>
</evidence>
<proteinExistence type="predicted"/>
<dbReference type="Pfam" id="PF10589">
    <property type="entry name" value="NADH_4Fe-4S"/>
    <property type="match status" value="1"/>
</dbReference>
<dbReference type="InterPro" id="IPR019575">
    <property type="entry name" value="Nuop51_4Fe4S-bd"/>
</dbReference>
<dbReference type="SUPFAM" id="SSF142984">
    <property type="entry name" value="Nqo1 middle domain-like"/>
    <property type="match status" value="1"/>
</dbReference>
<feature type="non-terminal residue" evidence="5">
    <location>
        <position position="1"/>
    </location>
</feature>
<evidence type="ECO:0000313" key="5">
    <source>
        <dbReference type="EMBL" id="PIT94558.1"/>
    </source>
</evidence>
<dbReference type="Gene3D" id="1.20.1440.230">
    <property type="entry name" value="NADH-ubiquinone oxidoreductase 51kDa subunit, iron-sulphur binding domain"/>
    <property type="match status" value="1"/>
</dbReference>
<keyword evidence="3" id="KW-0411">Iron-sulfur</keyword>
<dbReference type="PANTHER" id="PTHR43578:SF3">
    <property type="entry name" value="NADH-QUINONE OXIDOREDUCTASE SUBUNIT F"/>
    <property type="match status" value="1"/>
</dbReference>
<keyword evidence="1" id="KW-0479">Metal-binding</keyword>
<gene>
    <name evidence="5" type="ORF">COT98_02940</name>
</gene>
<evidence type="ECO:0000256" key="2">
    <source>
        <dbReference type="ARBA" id="ARBA00023004"/>
    </source>
</evidence>
<dbReference type="Gene3D" id="3.40.50.11540">
    <property type="entry name" value="NADH-ubiquinone oxidoreductase 51kDa subunit"/>
    <property type="match status" value="1"/>
</dbReference>
<dbReference type="PANTHER" id="PTHR43578">
    <property type="entry name" value="NADH-QUINONE OXIDOREDUCTASE SUBUNIT F"/>
    <property type="match status" value="1"/>
</dbReference>
<dbReference type="SUPFAM" id="SSF142019">
    <property type="entry name" value="Nqo1 FMN-binding domain-like"/>
    <property type="match status" value="1"/>
</dbReference>
<dbReference type="SUPFAM" id="SSF140490">
    <property type="entry name" value="Nqo1C-terminal domain-like"/>
    <property type="match status" value="1"/>
</dbReference>
<dbReference type="EMBL" id="PFAQ01000043">
    <property type="protein sequence ID" value="PIT94558.1"/>
    <property type="molecule type" value="Genomic_DNA"/>
</dbReference>
<keyword evidence="2" id="KW-0408">Iron</keyword>
<dbReference type="GO" id="GO:0046872">
    <property type="term" value="F:metal ion binding"/>
    <property type="evidence" value="ECO:0007669"/>
    <property type="project" value="UniProtKB-KW"/>
</dbReference>
<comment type="caution">
    <text evidence="5">The sequence shown here is derived from an EMBL/GenBank/DDBJ whole genome shotgun (WGS) entry which is preliminary data.</text>
</comment>
<evidence type="ECO:0000256" key="1">
    <source>
        <dbReference type="ARBA" id="ARBA00022723"/>
    </source>
</evidence>
<organism evidence="5 6">
    <name type="scientific">Candidatus Falkowbacteria bacterium CG10_big_fil_rev_8_21_14_0_10_39_9</name>
    <dbReference type="NCBI Taxonomy" id="1974566"/>
    <lineage>
        <taxon>Bacteria</taxon>
        <taxon>Candidatus Falkowiibacteriota</taxon>
    </lineage>
</organism>
<dbReference type="InterPro" id="IPR037225">
    <property type="entry name" value="Nuo51_FMN-bd_sf"/>
</dbReference>
<dbReference type="AlphaFoldDB" id="A0A2M6WP28"/>
<dbReference type="Proteomes" id="UP000228900">
    <property type="component" value="Unassembled WGS sequence"/>
</dbReference>
<dbReference type="InterPro" id="IPR037207">
    <property type="entry name" value="Nuop51_4Fe4S-bd_sf"/>
</dbReference>
<sequence length="195" mass="21911">KPPYPTTSGLWEVPTLVDNVETFYNVALVAQGKYQSERFYTINGPVPHPGVYSFPDDWTMEKILYESGNYPKFPFFVQVGGDAAGVVLNQEQLGVAATGAASITIYNLAKQQPRKLLQFWFKFFQENSCGQCTPCREGTYRLVEMMQAKVIDWNLLYTLLDDLSQTSLCALGGSVAIPVKSYIKNILNNDFKKII</sequence>